<accession>A0A1A9I076</accession>
<feature type="transmembrane region" description="Helical" evidence="1">
    <location>
        <begin position="12"/>
        <end position="31"/>
    </location>
</feature>
<keyword evidence="1" id="KW-0472">Membrane</keyword>
<keyword evidence="3" id="KW-1185">Reference proteome</keyword>
<dbReference type="Proteomes" id="UP000077667">
    <property type="component" value="Chromosome"/>
</dbReference>
<dbReference type="STRING" id="1176587.A8C56_03305"/>
<keyword evidence="1" id="KW-1133">Transmembrane helix</keyword>
<organism evidence="2 3">
    <name type="scientific">Niabella ginsenosidivorans</name>
    <dbReference type="NCBI Taxonomy" id="1176587"/>
    <lineage>
        <taxon>Bacteria</taxon>
        <taxon>Pseudomonadati</taxon>
        <taxon>Bacteroidota</taxon>
        <taxon>Chitinophagia</taxon>
        <taxon>Chitinophagales</taxon>
        <taxon>Chitinophagaceae</taxon>
        <taxon>Niabella</taxon>
    </lineage>
</organism>
<evidence type="ECO:0000313" key="2">
    <source>
        <dbReference type="EMBL" id="ANH80140.1"/>
    </source>
</evidence>
<name>A0A1A9I076_9BACT</name>
<dbReference type="EMBL" id="CP015772">
    <property type="protein sequence ID" value="ANH80140.1"/>
    <property type="molecule type" value="Genomic_DNA"/>
</dbReference>
<evidence type="ECO:0000313" key="3">
    <source>
        <dbReference type="Proteomes" id="UP000077667"/>
    </source>
</evidence>
<feature type="transmembrane region" description="Helical" evidence="1">
    <location>
        <begin position="37"/>
        <end position="55"/>
    </location>
</feature>
<reference evidence="2 3" key="1">
    <citation type="submission" date="2016-05" db="EMBL/GenBank/DDBJ databases">
        <title>Niabella ginsenosidivorans BS26 whole genome sequencing.</title>
        <authorList>
            <person name="Im W.T."/>
            <person name="Siddiqi M.Z."/>
        </authorList>
    </citation>
    <scope>NUCLEOTIDE SEQUENCE [LARGE SCALE GENOMIC DNA]</scope>
    <source>
        <strain evidence="2 3">BS26</strain>
    </source>
</reference>
<dbReference type="KEGG" id="nia:A8C56_03305"/>
<evidence type="ECO:0000256" key="1">
    <source>
        <dbReference type="SAM" id="Phobius"/>
    </source>
</evidence>
<dbReference type="AlphaFoldDB" id="A0A1A9I076"/>
<feature type="transmembrane region" description="Helical" evidence="1">
    <location>
        <begin position="118"/>
        <end position="136"/>
    </location>
</feature>
<feature type="transmembrane region" description="Helical" evidence="1">
    <location>
        <begin position="89"/>
        <end position="106"/>
    </location>
</feature>
<proteinExistence type="predicted"/>
<dbReference type="OrthoDB" id="4826010at2"/>
<keyword evidence="1" id="KW-0812">Transmembrane</keyword>
<dbReference type="RefSeq" id="WP_067752033.1">
    <property type="nucleotide sequence ID" value="NZ_CP015772.1"/>
</dbReference>
<gene>
    <name evidence="2" type="ORF">A8C56_03305</name>
</gene>
<protein>
    <submittedName>
        <fullName evidence="2">Uncharacterized protein</fullName>
    </submittedName>
</protein>
<sequence>MTKRRLIKRLTWYYPAELSGAITFSCCFLLVLTLFPVVNALFLLYGLFLFSFILWQGQHYWKLKLRSLKGVKIQQAKNLALFKRARQTNLLLICFIPVILSIQLYYSGRTLLSKNLTAYGIIANLMGILEYINYYVKQIMIDNKYDLEYLIKNKKLKTPGLIKDLRAHNLQTRS</sequence>